<dbReference type="SUPFAM" id="SSF64005">
    <property type="entry name" value="Undecaprenyl diphosphate synthase"/>
    <property type="match status" value="1"/>
</dbReference>
<dbReference type="Pfam" id="PF01255">
    <property type="entry name" value="Prenyltransf"/>
    <property type="match status" value="1"/>
</dbReference>
<dbReference type="Gene3D" id="3.40.1180.10">
    <property type="entry name" value="Decaprenyl diphosphate synthase-like"/>
    <property type="match status" value="1"/>
</dbReference>
<feature type="binding site" evidence="5">
    <location>
        <position position="40"/>
    </location>
    <ligand>
        <name>Mg(2+)</name>
        <dbReference type="ChEBI" id="CHEBI:18420"/>
    </ligand>
</feature>
<dbReference type="PANTHER" id="PTHR10291:SF43">
    <property type="entry name" value="DEHYDRODOLICHYL DIPHOSPHATE SYNTHASE COMPLEX SUBUNIT DHDDS"/>
    <property type="match status" value="1"/>
</dbReference>
<sequence>MKAQALRARNQVVTGTSTSSVGAVPTRARLTPQHVGIIMDGNRRWARARGLEAVEGHREGALRLGEVCEWGDEAGLETLTLWVLSIDNLQRSERELAGLLPLIGETIENLAARRRWAVNPIGDLEVLPGHLRASMERAHDIGRGAPGMTVNIAVGYDGRREIAHAVRQILCAGIALPDDDGDPANIWQVLIAEHLYTRHQADPDLIIRTSGEHRLSGFLLWQTACSEFHFCDVPWPAFTRADFRTALDSYAARHRRYGR</sequence>
<dbReference type="HAMAP" id="MF_01139">
    <property type="entry name" value="ISPT"/>
    <property type="match status" value="1"/>
</dbReference>
<feature type="binding site" evidence="5">
    <location>
        <position position="57"/>
    </location>
    <ligand>
        <name>substrate</name>
    </ligand>
</feature>
<evidence type="ECO:0000256" key="4">
    <source>
        <dbReference type="ARBA" id="ARBA00038453"/>
    </source>
</evidence>
<dbReference type="PANTHER" id="PTHR10291">
    <property type="entry name" value="DEHYDRODOLICHYL DIPHOSPHATE SYNTHASE FAMILY MEMBER"/>
    <property type="match status" value="1"/>
</dbReference>
<comment type="subunit">
    <text evidence="5">Homodimer.</text>
</comment>
<feature type="binding site" evidence="5">
    <location>
        <position position="227"/>
    </location>
    <ligand>
        <name>Mg(2+)</name>
        <dbReference type="ChEBI" id="CHEBI:18420"/>
    </ligand>
</feature>
<keyword evidence="3 5" id="KW-0460">Magnesium</keyword>
<evidence type="ECO:0000313" key="6">
    <source>
        <dbReference type="EMBL" id="GGX73878.1"/>
    </source>
</evidence>
<feature type="binding site" evidence="5">
    <location>
        <position position="208"/>
    </location>
    <ligand>
        <name>substrate</name>
    </ligand>
</feature>
<comment type="cofactor">
    <cofactor evidence="5">
        <name>Mg(2+)</name>
        <dbReference type="ChEBI" id="CHEBI:18420"/>
    </cofactor>
    <text evidence="5">Binds 2 magnesium ions per subunit.</text>
</comment>
<accession>A0ABQ2Y8S0</accession>
<dbReference type="CDD" id="cd00475">
    <property type="entry name" value="Cis_IPPS"/>
    <property type="match status" value="1"/>
</dbReference>
<evidence type="ECO:0000256" key="5">
    <source>
        <dbReference type="HAMAP-Rule" id="MF_01139"/>
    </source>
</evidence>
<comment type="caution">
    <text evidence="5">Lacks conserved residue(s) required for the propagation of feature annotation.</text>
</comment>
<evidence type="ECO:0000256" key="2">
    <source>
        <dbReference type="ARBA" id="ARBA00022723"/>
    </source>
</evidence>
<feature type="binding site" evidence="5">
    <location>
        <position position="45"/>
    </location>
    <ligand>
        <name>substrate</name>
    </ligand>
</feature>
<name>A0ABQ2Y8S0_9ACTN</name>
<organism evidence="6 7">
    <name type="scientific">Streptomyces hiroshimensis</name>
    <dbReference type="NCBI Taxonomy" id="66424"/>
    <lineage>
        <taxon>Bacteria</taxon>
        <taxon>Bacillati</taxon>
        <taxon>Actinomycetota</taxon>
        <taxon>Actinomycetes</taxon>
        <taxon>Kitasatosporales</taxon>
        <taxon>Streptomycetaceae</taxon>
        <taxon>Streptomyces</taxon>
    </lineage>
</organism>
<evidence type="ECO:0000256" key="1">
    <source>
        <dbReference type="ARBA" id="ARBA00022679"/>
    </source>
</evidence>
<feature type="binding site" evidence="5">
    <location>
        <begin position="41"/>
        <end position="44"/>
    </location>
    <ligand>
        <name>substrate</name>
    </ligand>
</feature>
<dbReference type="InterPro" id="IPR001441">
    <property type="entry name" value="UPP_synth-like"/>
</dbReference>
<feature type="binding site" evidence="5">
    <location>
        <begin position="214"/>
        <end position="216"/>
    </location>
    <ligand>
        <name>substrate</name>
    </ligand>
</feature>
<dbReference type="Proteomes" id="UP000659223">
    <property type="component" value="Unassembled WGS sequence"/>
</dbReference>
<feature type="active site" evidence="5">
    <location>
        <position position="40"/>
    </location>
</feature>
<feature type="active site" description="Proton acceptor" evidence="5">
    <location>
        <position position="88"/>
    </location>
</feature>
<keyword evidence="2 5" id="KW-0479">Metal-binding</keyword>
<comment type="similarity">
    <text evidence="4">Belongs to the UPP synthase family. Z-FPP synthase subfamily.</text>
</comment>
<proteinExistence type="inferred from homology"/>
<keyword evidence="7" id="KW-1185">Reference proteome</keyword>
<dbReference type="InterPro" id="IPR018520">
    <property type="entry name" value="UPP_synth-like_CS"/>
</dbReference>
<dbReference type="InterPro" id="IPR036424">
    <property type="entry name" value="UPP_synth-like_sf"/>
</dbReference>
<evidence type="ECO:0000313" key="7">
    <source>
        <dbReference type="Proteomes" id="UP000659223"/>
    </source>
</evidence>
<comment type="function">
    <text evidence="5">Catalyzes the condensation of isopentenyl diphosphate (IPP) with allylic pyrophosphates generating different type of terpenoids.</text>
</comment>
<evidence type="ECO:0000256" key="3">
    <source>
        <dbReference type="ARBA" id="ARBA00022842"/>
    </source>
</evidence>
<protein>
    <recommendedName>
        <fullName evidence="5">Isoprenyl transferase</fullName>
        <ecNumber evidence="5">2.5.1.-</ecNumber>
    </recommendedName>
</protein>
<dbReference type="EC" id="2.5.1.-" evidence="5"/>
<reference evidence="7" key="1">
    <citation type="journal article" date="2019" name="Int. J. Syst. Evol. Microbiol.">
        <title>The Global Catalogue of Microorganisms (GCM) 10K type strain sequencing project: providing services to taxonomists for standard genome sequencing and annotation.</title>
        <authorList>
            <consortium name="The Broad Institute Genomics Platform"/>
            <consortium name="The Broad Institute Genome Sequencing Center for Infectious Disease"/>
            <person name="Wu L."/>
            <person name="Ma J."/>
        </authorList>
    </citation>
    <scope>NUCLEOTIDE SEQUENCE [LARGE SCALE GENOMIC DNA]</scope>
    <source>
        <strain evidence="7">JCM 4586</strain>
    </source>
</reference>
<gene>
    <name evidence="6" type="primary">uppS</name>
    <name evidence="6" type="ORF">GCM10010324_19000</name>
</gene>
<dbReference type="GO" id="GO:0016740">
    <property type="term" value="F:transferase activity"/>
    <property type="evidence" value="ECO:0007669"/>
    <property type="project" value="UniProtKB-KW"/>
</dbReference>
<keyword evidence="1 5" id="KW-0808">Transferase</keyword>
<dbReference type="PROSITE" id="PS01066">
    <property type="entry name" value="UPP_SYNTHASE"/>
    <property type="match status" value="1"/>
</dbReference>
<feature type="binding site" evidence="5">
    <location>
        <begin position="85"/>
        <end position="87"/>
    </location>
    <ligand>
        <name>substrate</name>
    </ligand>
</feature>
<feature type="binding site" evidence="5">
    <location>
        <position position="91"/>
    </location>
    <ligand>
        <name>substrate</name>
    </ligand>
</feature>
<dbReference type="NCBIfam" id="TIGR00055">
    <property type="entry name" value="uppS"/>
    <property type="match status" value="1"/>
</dbReference>
<comment type="caution">
    <text evidence="6">The sequence shown here is derived from an EMBL/GenBank/DDBJ whole genome shotgun (WGS) entry which is preliminary data.</text>
</comment>
<dbReference type="EMBL" id="BMUT01000003">
    <property type="protein sequence ID" value="GGX73878.1"/>
    <property type="molecule type" value="Genomic_DNA"/>
</dbReference>